<dbReference type="EMBL" id="GBXM01088235">
    <property type="protein sequence ID" value="JAH20342.1"/>
    <property type="molecule type" value="Transcribed_RNA"/>
</dbReference>
<accession>A0A0E9QV82</accession>
<reference evidence="1" key="2">
    <citation type="journal article" date="2015" name="Fish Shellfish Immunol.">
        <title>Early steps in the European eel (Anguilla anguilla)-Vibrio vulnificus interaction in the gills: Role of the RtxA13 toxin.</title>
        <authorList>
            <person name="Callol A."/>
            <person name="Pajuelo D."/>
            <person name="Ebbesson L."/>
            <person name="Teles M."/>
            <person name="MacKenzie S."/>
            <person name="Amaro C."/>
        </authorList>
    </citation>
    <scope>NUCLEOTIDE SEQUENCE</scope>
</reference>
<reference evidence="1" key="1">
    <citation type="submission" date="2014-11" db="EMBL/GenBank/DDBJ databases">
        <authorList>
            <person name="Amaro Gonzalez C."/>
        </authorList>
    </citation>
    <scope>NUCLEOTIDE SEQUENCE</scope>
</reference>
<proteinExistence type="predicted"/>
<sequence>MHISQCCFIVNAKLFIINSP</sequence>
<dbReference type="AlphaFoldDB" id="A0A0E9QV82"/>
<protein>
    <submittedName>
        <fullName evidence="1">Uncharacterized protein</fullName>
    </submittedName>
</protein>
<organism evidence="1">
    <name type="scientific">Anguilla anguilla</name>
    <name type="common">European freshwater eel</name>
    <name type="synonym">Muraena anguilla</name>
    <dbReference type="NCBI Taxonomy" id="7936"/>
    <lineage>
        <taxon>Eukaryota</taxon>
        <taxon>Metazoa</taxon>
        <taxon>Chordata</taxon>
        <taxon>Craniata</taxon>
        <taxon>Vertebrata</taxon>
        <taxon>Euteleostomi</taxon>
        <taxon>Actinopterygii</taxon>
        <taxon>Neopterygii</taxon>
        <taxon>Teleostei</taxon>
        <taxon>Anguilliformes</taxon>
        <taxon>Anguillidae</taxon>
        <taxon>Anguilla</taxon>
    </lineage>
</organism>
<name>A0A0E9QV82_ANGAN</name>
<dbReference type="EMBL" id="GBXM01061036">
    <property type="protein sequence ID" value="JAH47541.1"/>
    <property type="molecule type" value="Transcribed_RNA"/>
</dbReference>
<evidence type="ECO:0000313" key="1">
    <source>
        <dbReference type="EMBL" id="JAH20342.1"/>
    </source>
</evidence>